<comment type="miscellaneous">
    <text evidence="5">May also have succinyldiaminopimelate aminotransferase activity, thus carrying out the corresponding step in lysine biosynthesis.</text>
</comment>
<dbReference type="Proteomes" id="UP000077926">
    <property type="component" value="Chromosome"/>
</dbReference>
<dbReference type="OrthoDB" id="9807885at2"/>
<dbReference type="SUPFAM" id="SSF53383">
    <property type="entry name" value="PLP-dependent transferases"/>
    <property type="match status" value="1"/>
</dbReference>
<comment type="similarity">
    <text evidence="5">Belongs to the class-III pyridoxal-phosphate-dependent aminotransferase family. ArgD subfamily.</text>
</comment>
<evidence type="ECO:0000256" key="2">
    <source>
        <dbReference type="ARBA" id="ARBA00022605"/>
    </source>
</evidence>
<keyword evidence="1 5" id="KW-0032">Aminotransferase</keyword>
<dbReference type="GO" id="GO:0003992">
    <property type="term" value="F:N2-acetyl-L-ornithine:2-oxoglutarate 5-aminotransferase activity"/>
    <property type="evidence" value="ECO:0007669"/>
    <property type="project" value="UniProtKB-UniRule"/>
</dbReference>
<keyword evidence="3 5" id="KW-0808">Transferase</keyword>
<dbReference type="InterPro" id="IPR050103">
    <property type="entry name" value="Class-III_PLP-dep_AT"/>
</dbReference>
<keyword evidence="5" id="KW-0055">Arginine biosynthesis</keyword>
<dbReference type="PANTHER" id="PTHR11986:SF79">
    <property type="entry name" value="ACETYLORNITHINE AMINOTRANSFERASE, MITOCHONDRIAL"/>
    <property type="match status" value="1"/>
</dbReference>
<comment type="catalytic activity">
    <reaction evidence="5">
        <text>N(2)-acetyl-L-ornithine + 2-oxoglutarate = N-acetyl-L-glutamate 5-semialdehyde + L-glutamate</text>
        <dbReference type="Rhea" id="RHEA:18049"/>
        <dbReference type="ChEBI" id="CHEBI:16810"/>
        <dbReference type="ChEBI" id="CHEBI:29123"/>
        <dbReference type="ChEBI" id="CHEBI:29985"/>
        <dbReference type="ChEBI" id="CHEBI:57805"/>
        <dbReference type="EC" id="2.6.1.11"/>
    </reaction>
</comment>
<reference evidence="6 7" key="1">
    <citation type="submission" date="2016-08" db="EMBL/GenBank/DDBJ databases">
        <title>Complete genome sequence of Bacillus muralis G25-68, a strain with toxicity to nematodes.</title>
        <authorList>
            <person name="Zheng Z."/>
        </authorList>
    </citation>
    <scope>NUCLEOTIDE SEQUENCE [LARGE SCALE GENOMIC DNA]</scope>
    <source>
        <strain evidence="6 7">G25-68</strain>
    </source>
</reference>
<evidence type="ECO:0000256" key="3">
    <source>
        <dbReference type="ARBA" id="ARBA00022679"/>
    </source>
</evidence>
<keyword evidence="7" id="KW-1185">Reference proteome</keyword>
<dbReference type="InterPro" id="IPR015424">
    <property type="entry name" value="PyrdxlP-dep_Trfase"/>
</dbReference>
<dbReference type="EC" id="2.6.1.11" evidence="5"/>
<dbReference type="NCBIfam" id="NF002325">
    <property type="entry name" value="PRK01278.1"/>
    <property type="match status" value="1"/>
</dbReference>
<gene>
    <name evidence="5" type="primary">argD</name>
    <name evidence="6" type="ORF">ABE28_006035</name>
</gene>
<dbReference type="UniPathway" id="UPA00068">
    <property type="reaction ID" value="UER00109"/>
</dbReference>
<protein>
    <recommendedName>
        <fullName evidence="5">Acetylornithine aminotransferase</fullName>
        <shortName evidence="5">ACOAT</shortName>
        <ecNumber evidence="5">2.6.1.11</ecNumber>
    </recommendedName>
</protein>
<comment type="subcellular location">
    <subcellularLocation>
        <location evidence="5">Cytoplasm</location>
    </subcellularLocation>
</comment>
<dbReference type="InterPro" id="IPR049704">
    <property type="entry name" value="Aminotrans_3_PPA_site"/>
</dbReference>
<dbReference type="GO" id="GO:0005737">
    <property type="term" value="C:cytoplasm"/>
    <property type="evidence" value="ECO:0007669"/>
    <property type="project" value="UniProtKB-SubCell"/>
</dbReference>
<comment type="cofactor">
    <cofactor evidence="5">
        <name>pyridoxal 5'-phosphate</name>
        <dbReference type="ChEBI" id="CHEBI:597326"/>
    </cofactor>
    <text evidence="5">Binds 1 pyridoxal phosphate per subunit.</text>
</comment>
<dbReference type="Gene3D" id="3.90.1150.10">
    <property type="entry name" value="Aspartate Aminotransferase, domain 1"/>
    <property type="match status" value="1"/>
</dbReference>
<dbReference type="CDD" id="cd00610">
    <property type="entry name" value="OAT_like"/>
    <property type="match status" value="1"/>
</dbReference>
<proteinExistence type="inferred from homology"/>
<feature type="binding site" evidence="5">
    <location>
        <position position="122"/>
    </location>
    <ligand>
        <name>pyridoxal 5'-phosphate</name>
        <dbReference type="ChEBI" id="CHEBI:597326"/>
    </ligand>
</feature>
<dbReference type="InterPro" id="IPR015421">
    <property type="entry name" value="PyrdxlP-dep_Trfase_major"/>
</dbReference>
<dbReference type="InterPro" id="IPR005814">
    <property type="entry name" value="Aminotrans_3"/>
</dbReference>
<dbReference type="PROSITE" id="PS00600">
    <property type="entry name" value="AA_TRANSFER_CLASS_3"/>
    <property type="match status" value="1"/>
</dbReference>
<evidence type="ECO:0000256" key="4">
    <source>
        <dbReference type="ARBA" id="ARBA00022898"/>
    </source>
</evidence>
<dbReference type="STRING" id="264697.ABE28_006035"/>
<evidence type="ECO:0000313" key="6">
    <source>
        <dbReference type="EMBL" id="AOH53903.1"/>
    </source>
</evidence>
<dbReference type="RefSeq" id="WP_064466596.1">
    <property type="nucleotide sequence ID" value="NZ_CP017080.1"/>
</dbReference>
<dbReference type="PIRSF" id="PIRSF000521">
    <property type="entry name" value="Transaminase_4ab_Lys_Orn"/>
    <property type="match status" value="1"/>
</dbReference>
<sequence length="383" mass="41709">MSYLFPTYARWGIEPDTAIGMKVTSTAGKEYLDFTSGIGVLNLGHCHETVKMAVTEQLNKYWHVSNMFQSSIQERTAKMLADASGLSQVFFANSGAEANEAAIKLARKATGKSKIVTCQQSFHGRTFATMAATGQEKIKSGFGPMLECFEYVPFNDDDAMMAAIDESTAAVMIEIVQGEGGIHVIHQSYLDTIQSHCKKYGTLLIIDEIQTGIGRTGKPFAFQHYNVQPDIITSAKGLGNGLPIGAMIGREKLSEHFNPGSHGSTFGGNPVSVSAAEAVLTEIFNPVFLKETVNKAEYLKNALANALKDAEEVKEIRGLGMMIGIECEQDVQEFLAELQEEGILVLSAGPKVIRLLPSLTVTESEIDRAVRKIEKIFSIKQTI</sequence>
<dbReference type="GO" id="GO:0006526">
    <property type="term" value="P:L-arginine biosynthetic process"/>
    <property type="evidence" value="ECO:0007669"/>
    <property type="project" value="UniProtKB-UniRule"/>
</dbReference>
<comment type="pathway">
    <text evidence="5">Amino-acid biosynthesis; L-arginine biosynthesis; N(2)-acetyl-L-ornithine from L-glutamate: step 4/4.</text>
</comment>
<dbReference type="InterPro" id="IPR004636">
    <property type="entry name" value="AcOrn/SuccOrn_fam"/>
</dbReference>
<feature type="binding site" evidence="5">
    <location>
        <begin position="95"/>
        <end position="96"/>
    </location>
    <ligand>
        <name>pyridoxal 5'-phosphate</name>
        <dbReference type="ChEBI" id="CHEBI:597326"/>
    </ligand>
</feature>
<accession>A0A1B3XL03</accession>
<dbReference type="KEGG" id="bmur:ABE28_006035"/>
<dbReference type="NCBIfam" id="NF002797">
    <property type="entry name" value="PRK02936.1"/>
    <property type="match status" value="1"/>
</dbReference>
<comment type="subunit">
    <text evidence="5">Homodimer.</text>
</comment>
<evidence type="ECO:0000313" key="7">
    <source>
        <dbReference type="Proteomes" id="UP000077926"/>
    </source>
</evidence>
<feature type="binding site" evidence="5">
    <location>
        <position position="265"/>
    </location>
    <ligand>
        <name>pyridoxal 5'-phosphate</name>
        <dbReference type="ChEBI" id="CHEBI:597326"/>
    </ligand>
</feature>
<keyword evidence="4 5" id="KW-0663">Pyridoxal phosphate</keyword>
<dbReference type="FunFam" id="3.40.640.10:FF:000004">
    <property type="entry name" value="Acetylornithine aminotransferase"/>
    <property type="match status" value="1"/>
</dbReference>
<evidence type="ECO:0000256" key="5">
    <source>
        <dbReference type="HAMAP-Rule" id="MF_01107"/>
    </source>
</evidence>
<dbReference type="GO" id="GO:0042802">
    <property type="term" value="F:identical protein binding"/>
    <property type="evidence" value="ECO:0007669"/>
    <property type="project" value="TreeGrafter"/>
</dbReference>
<dbReference type="Pfam" id="PF00202">
    <property type="entry name" value="Aminotran_3"/>
    <property type="match status" value="1"/>
</dbReference>
<dbReference type="EMBL" id="CP017080">
    <property type="protein sequence ID" value="AOH53903.1"/>
    <property type="molecule type" value="Genomic_DNA"/>
</dbReference>
<feature type="binding site" evidence="5">
    <location>
        <position position="264"/>
    </location>
    <ligand>
        <name>N(2)-acetyl-L-ornithine</name>
        <dbReference type="ChEBI" id="CHEBI:57805"/>
    </ligand>
</feature>
<organism evidence="6 7">
    <name type="scientific">Peribacillus muralis</name>
    <dbReference type="NCBI Taxonomy" id="264697"/>
    <lineage>
        <taxon>Bacteria</taxon>
        <taxon>Bacillati</taxon>
        <taxon>Bacillota</taxon>
        <taxon>Bacilli</taxon>
        <taxon>Bacillales</taxon>
        <taxon>Bacillaceae</taxon>
        <taxon>Peribacillus</taxon>
    </lineage>
</organism>
<feature type="binding site" evidence="5">
    <location>
        <begin position="207"/>
        <end position="210"/>
    </location>
    <ligand>
        <name>pyridoxal 5'-phosphate</name>
        <dbReference type="ChEBI" id="CHEBI:597326"/>
    </ligand>
</feature>
<name>A0A1B3XL03_9BACI</name>
<dbReference type="AlphaFoldDB" id="A0A1B3XL03"/>
<dbReference type="Gene3D" id="3.40.640.10">
    <property type="entry name" value="Type I PLP-dependent aspartate aminotransferase-like (Major domain)"/>
    <property type="match status" value="1"/>
</dbReference>
<evidence type="ECO:0000256" key="1">
    <source>
        <dbReference type="ARBA" id="ARBA00022576"/>
    </source>
</evidence>
<keyword evidence="2 5" id="KW-0028">Amino-acid biosynthesis</keyword>
<feature type="binding site" evidence="5">
    <location>
        <position position="125"/>
    </location>
    <ligand>
        <name>N(2)-acetyl-L-ornithine</name>
        <dbReference type="ChEBI" id="CHEBI:57805"/>
    </ligand>
</feature>
<dbReference type="HAMAP" id="MF_01107">
    <property type="entry name" value="ArgD_aminotrans_3"/>
    <property type="match status" value="1"/>
</dbReference>
<dbReference type="GO" id="GO:0030170">
    <property type="term" value="F:pyridoxal phosphate binding"/>
    <property type="evidence" value="ECO:0007669"/>
    <property type="project" value="InterPro"/>
</dbReference>
<dbReference type="NCBIfam" id="TIGR00707">
    <property type="entry name" value="argD"/>
    <property type="match status" value="1"/>
</dbReference>
<keyword evidence="5" id="KW-0963">Cytoplasm</keyword>
<dbReference type="PANTHER" id="PTHR11986">
    <property type="entry name" value="AMINOTRANSFERASE CLASS III"/>
    <property type="match status" value="1"/>
</dbReference>
<feature type="modified residue" description="N6-(pyridoxal phosphate)lysine" evidence="5">
    <location>
        <position position="236"/>
    </location>
</feature>
<dbReference type="InterPro" id="IPR015422">
    <property type="entry name" value="PyrdxlP-dep_Trfase_small"/>
</dbReference>